<accession>A0A9W8WMH3</accession>
<protein>
    <submittedName>
        <fullName evidence="1">Uncharacterized protein</fullName>
    </submittedName>
</protein>
<dbReference type="Proteomes" id="UP001140502">
    <property type="component" value="Unassembled WGS sequence"/>
</dbReference>
<keyword evidence="2" id="KW-1185">Reference proteome</keyword>
<dbReference type="EMBL" id="JAPEUR010000011">
    <property type="protein sequence ID" value="KAJ4328409.1"/>
    <property type="molecule type" value="Genomic_DNA"/>
</dbReference>
<proteinExistence type="predicted"/>
<evidence type="ECO:0000313" key="2">
    <source>
        <dbReference type="Proteomes" id="UP001140502"/>
    </source>
</evidence>
<sequence>MTVVVTILFPSLLSLKDFDDGFAFPLSLKYVDKFIDCKFTDSTLRLLPMNSAYLKKANLEQTELEGKDMMGLREE</sequence>
<evidence type="ECO:0000313" key="1">
    <source>
        <dbReference type="EMBL" id="KAJ4328409.1"/>
    </source>
</evidence>
<gene>
    <name evidence="1" type="ORF">N0V84_001092</name>
</gene>
<dbReference type="AlphaFoldDB" id="A0A9W8WMH3"/>
<organism evidence="1 2">
    <name type="scientific">Fusarium piperis</name>
    <dbReference type="NCBI Taxonomy" id="1435070"/>
    <lineage>
        <taxon>Eukaryota</taxon>
        <taxon>Fungi</taxon>
        <taxon>Dikarya</taxon>
        <taxon>Ascomycota</taxon>
        <taxon>Pezizomycotina</taxon>
        <taxon>Sordariomycetes</taxon>
        <taxon>Hypocreomycetidae</taxon>
        <taxon>Hypocreales</taxon>
        <taxon>Nectriaceae</taxon>
        <taxon>Fusarium</taxon>
        <taxon>Fusarium solani species complex</taxon>
    </lineage>
</organism>
<reference evidence="1" key="1">
    <citation type="submission" date="2022-10" db="EMBL/GenBank/DDBJ databases">
        <title>Tapping the CABI collections for fungal endophytes: first genome assemblies for Collariella, Neodidymelliopsis, Ascochyta clinopodiicola, Didymella pomorum, Didymosphaeria variabile, Neocosmospora piperis and Neocucurbitaria cava.</title>
        <authorList>
            <person name="Hill R."/>
        </authorList>
    </citation>
    <scope>NUCLEOTIDE SEQUENCE</scope>
    <source>
        <strain evidence="1">IMI 366586</strain>
    </source>
</reference>
<dbReference type="OrthoDB" id="5290015at2759"/>
<comment type="caution">
    <text evidence="1">The sequence shown here is derived from an EMBL/GenBank/DDBJ whole genome shotgun (WGS) entry which is preliminary data.</text>
</comment>
<name>A0A9W8WMH3_9HYPO</name>